<dbReference type="GO" id="GO:0005852">
    <property type="term" value="C:eukaryotic translation initiation factor 3 complex"/>
    <property type="evidence" value="ECO:0007669"/>
    <property type="project" value="UniProtKB-UniRule"/>
</dbReference>
<dbReference type="Gene3D" id="3.40.140.10">
    <property type="entry name" value="Cytidine Deaminase, domain 2"/>
    <property type="match status" value="1"/>
</dbReference>
<sequence length="346" mass="38412">MAAIIEPEGPISCVHIDGLAALKIVKHCQDSLPQMVTGSLLGLSVGEGVLEITHAFPFPEPSSATKNVDVVDDEENATAAAADMDGHEYQLEMMKMLREINVDNNCVGWYQSMYLGSYSTQSFVENQLSYQTDLSPNAVVVLYDPVQTTHGQLTLKCYRLTDECMELKKSGKNLYINSKNIFQEIPVKLNNPGLIQGLLLDVVDGTYNSSSPSIAVKTAATGSSDEDLDVGVDCTFDNLDLSTNPYLEKHLEFLCQWVDDLASEQHKFQYFARNLARNEKHRKKNEGSRSEENKEEGWTSPDAPRRMESLLIANQIRTYCEQVDKFAGGGFGKLFLANGLHQEESP</sequence>
<dbReference type="InterPro" id="IPR027524">
    <property type="entry name" value="eIF3h"/>
</dbReference>
<evidence type="ECO:0000256" key="2">
    <source>
        <dbReference type="ARBA" id="ARBA00022540"/>
    </source>
</evidence>
<gene>
    <name evidence="7" type="ORF">PINE0816_LOCUS9121</name>
</gene>
<evidence type="ECO:0000313" key="7">
    <source>
        <dbReference type="EMBL" id="CAD8412992.1"/>
    </source>
</evidence>
<feature type="compositionally biased region" description="Basic and acidic residues" evidence="5">
    <location>
        <begin position="285"/>
        <end position="302"/>
    </location>
</feature>
<dbReference type="InterPro" id="IPR050242">
    <property type="entry name" value="JAMM_MPN+_peptidase_M67A"/>
</dbReference>
<evidence type="ECO:0000259" key="6">
    <source>
        <dbReference type="PROSITE" id="PS50249"/>
    </source>
</evidence>
<keyword evidence="3 4" id="KW-0648">Protein biosynthesis</keyword>
<dbReference type="InterPro" id="IPR037518">
    <property type="entry name" value="MPN"/>
</dbReference>
<evidence type="ECO:0000256" key="3">
    <source>
        <dbReference type="ARBA" id="ARBA00022917"/>
    </source>
</evidence>
<dbReference type="PROSITE" id="PS50249">
    <property type="entry name" value="MPN"/>
    <property type="match status" value="1"/>
</dbReference>
<keyword evidence="2 4" id="KW-0396">Initiation factor</keyword>
<comment type="function">
    <text evidence="4">Component of the eukaryotic translation initiation factor 3 (eIF-3) complex, which is involved in protein synthesis of a specialized repertoire of mRNAs and, together with other initiation factors, stimulates binding of mRNA and methionyl-tRNAi to the 40S ribosome. The eIF-3 complex specifically targets and initiates translation of a subset of mRNAs involved in cell proliferation.</text>
</comment>
<reference evidence="7" key="1">
    <citation type="submission" date="2021-01" db="EMBL/GenBank/DDBJ databases">
        <authorList>
            <person name="Corre E."/>
            <person name="Pelletier E."/>
            <person name="Niang G."/>
            <person name="Scheremetjew M."/>
            <person name="Finn R."/>
            <person name="Kale V."/>
            <person name="Holt S."/>
            <person name="Cochrane G."/>
            <person name="Meng A."/>
            <person name="Brown T."/>
            <person name="Cohen L."/>
        </authorList>
    </citation>
    <scope>NUCLEOTIDE SEQUENCE</scope>
    <source>
        <strain evidence="7">CCAP1064/1</strain>
    </source>
</reference>
<dbReference type="EMBL" id="HBEL01019300">
    <property type="protein sequence ID" value="CAD8412992.1"/>
    <property type="molecule type" value="Transcribed_RNA"/>
</dbReference>
<dbReference type="GO" id="GO:0008237">
    <property type="term" value="F:metallopeptidase activity"/>
    <property type="evidence" value="ECO:0007669"/>
    <property type="project" value="InterPro"/>
</dbReference>
<dbReference type="GO" id="GO:0001732">
    <property type="term" value="P:formation of cytoplasmic translation initiation complex"/>
    <property type="evidence" value="ECO:0007669"/>
    <property type="project" value="UniProtKB-UniRule"/>
</dbReference>
<dbReference type="InterPro" id="IPR000555">
    <property type="entry name" value="JAMM/MPN+_dom"/>
</dbReference>
<evidence type="ECO:0000256" key="4">
    <source>
        <dbReference type="HAMAP-Rule" id="MF_03007"/>
    </source>
</evidence>
<dbReference type="PANTHER" id="PTHR10410">
    <property type="entry name" value="EUKARYOTIC TRANSLATION INITIATION FACTOR 3 -RELATED"/>
    <property type="match status" value="1"/>
</dbReference>
<evidence type="ECO:0000256" key="5">
    <source>
        <dbReference type="SAM" id="MobiDB-lite"/>
    </source>
</evidence>
<dbReference type="Pfam" id="PF19445">
    <property type="entry name" value="eIF3h_C"/>
    <property type="match status" value="1"/>
</dbReference>
<feature type="domain" description="MPN" evidence="6">
    <location>
        <begin position="14"/>
        <end position="164"/>
    </location>
</feature>
<dbReference type="InterPro" id="IPR045810">
    <property type="entry name" value="eIF3h_C"/>
</dbReference>
<protein>
    <recommendedName>
        <fullName evidence="4">Eukaryotic translation initiation factor 3 subunit H</fullName>
        <shortName evidence="4">eIF3h</shortName>
    </recommendedName>
</protein>
<organism evidence="7">
    <name type="scientific">Proboscia inermis</name>
    <dbReference type="NCBI Taxonomy" id="420281"/>
    <lineage>
        <taxon>Eukaryota</taxon>
        <taxon>Sar</taxon>
        <taxon>Stramenopiles</taxon>
        <taxon>Ochrophyta</taxon>
        <taxon>Bacillariophyta</taxon>
        <taxon>Coscinodiscophyceae</taxon>
        <taxon>Rhizosoleniophycidae</taxon>
        <taxon>Rhizosoleniales</taxon>
        <taxon>Rhizosoleniaceae</taxon>
        <taxon>Proboscia</taxon>
    </lineage>
</organism>
<comment type="subcellular location">
    <subcellularLocation>
        <location evidence="4">Cytoplasm</location>
    </subcellularLocation>
</comment>
<feature type="region of interest" description="Disordered" evidence="5">
    <location>
        <begin position="280"/>
        <end position="302"/>
    </location>
</feature>
<evidence type="ECO:0000256" key="1">
    <source>
        <dbReference type="ARBA" id="ARBA00022490"/>
    </source>
</evidence>
<dbReference type="GO" id="GO:0033290">
    <property type="term" value="C:eukaryotic 48S preinitiation complex"/>
    <property type="evidence" value="ECO:0007669"/>
    <property type="project" value="UniProtKB-UniRule"/>
</dbReference>
<comment type="subunit">
    <text evidence="4">Component of the eukaryotic translation initiation factor 3 (eIF-3) complex.</text>
</comment>
<comment type="similarity">
    <text evidence="4">Belongs to the eIF-3 subunit H family.</text>
</comment>
<proteinExistence type="inferred from homology"/>
<dbReference type="CDD" id="cd08065">
    <property type="entry name" value="MPN_eIF3h"/>
    <property type="match status" value="1"/>
</dbReference>
<dbReference type="HAMAP" id="MF_03007">
    <property type="entry name" value="eIF3h"/>
    <property type="match status" value="1"/>
</dbReference>
<dbReference type="GO" id="GO:0016282">
    <property type="term" value="C:eukaryotic 43S preinitiation complex"/>
    <property type="evidence" value="ECO:0007669"/>
    <property type="project" value="UniProtKB-UniRule"/>
</dbReference>
<keyword evidence="1 4" id="KW-0963">Cytoplasm</keyword>
<accession>A0A7S0C594</accession>
<dbReference type="SMART" id="SM00232">
    <property type="entry name" value="JAB_MPN"/>
    <property type="match status" value="1"/>
</dbReference>
<dbReference type="AlphaFoldDB" id="A0A7S0C594"/>
<name>A0A7S0C594_9STRA</name>
<dbReference type="GO" id="GO:0003743">
    <property type="term" value="F:translation initiation factor activity"/>
    <property type="evidence" value="ECO:0007669"/>
    <property type="project" value="UniProtKB-UniRule"/>
</dbReference>
<dbReference type="Pfam" id="PF01398">
    <property type="entry name" value="JAB"/>
    <property type="match status" value="1"/>
</dbReference>